<name>G5LPJ8_SALET</name>
<dbReference type="EMBL" id="AFCJ01001135">
    <property type="protein sequence ID" value="EHC38642.1"/>
    <property type="molecule type" value="Genomic_DNA"/>
</dbReference>
<dbReference type="Proteomes" id="UP000004642">
    <property type="component" value="Unassembled WGS sequence"/>
</dbReference>
<comment type="caution">
    <text evidence="1">The sequence shown here is derived from an EMBL/GenBank/DDBJ whole genome shotgun (WGS) entry which is preliminary data.</text>
</comment>
<sequence length="61" mass="6951">MVFDGAGATFVFHEWQRNAADRHRKLRHNRVTQDLGGDGGTIRNIENMAINNIIHSVHPEE</sequence>
<evidence type="ECO:0000313" key="2">
    <source>
        <dbReference type="Proteomes" id="UP000004642"/>
    </source>
</evidence>
<dbReference type="AlphaFoldDB" id="G5LPJ8"/>
<proteinExistence type="predicted"/>
<gene>
    <name evidence="1" type="ORF">LTSEALA_2649</name>
</gene>
<organism evidence="1 2">
    <name type="scientific">Salmonella enterica subsp. enterica serovar Alachua str. R6-377</name>
    <dbReference type="NCBI Taxonomy" id="913241"/>
    <lineage>
        <taxon>Bacteria</taxon>
        <taxon>Pseudomonadati</taxon>
        <taxon>Pseudomonadota</taxon>
        <taxon>Gammaproteobacteria</taxon>
        <taxon>Enterobacterales</taxon>
        <taxon>Enterobacteriaceae</taxon>
        <taxon>Salmonella</taxon>
    </lineage>
</organism>
<reference evidence="1 2" key="1">
    <citation type="journal article" date="2011" name="BMC Genomics">
        <title>Genome sequencing reveals diversification of virulence factor content and possible host adaptation in distinct subpopulations of Salmonella enterica.</title>
        <authorList>
            <person name="den Bakker H.C."/>
            <person name="Moreno Switt A.I."/>
            <person name="Govoni G."/>
            <person name="Cummings C.A."/>
            <person name="Ranieri M.L."/>
            <person name="Degoricija L."/>
            <person name="Hoelzer K."/>
            <person name="Rodriguez-Rivera L.D."/>
            <person name="Brown S."/>
            <person name="Bolchacova E."/>
            <person name="Furtado M.R."/>
            <person name="Wiedmann M."/>
        </authorList>
    </citation>
    <scope>NUCLEOTIDE SEQUENCE [LARGE SCALE GENOMIC DNA]</scope>
    <source>
        <strain evidence="1 2">R6-377</strain>
    </source>
</reference>
<protein>
    <submittedName>
        <fullName evidence="1">Uncharacterized protein</fullName>
    </submittedName>
</protein>
<accession>G5LPJ8</accession>
<evidence type="ECO:0000313" key="1">
    <source>
        <dbReference type="EMBL" id="EHC38642.1"/>
    </source>
</evidence>